<dbReference type="AlphaFoldDB" id="A0A7G2EQI0"/>
<dbReference type="Proteomes" id="UP000516314">
    <property type="component" value="Chromosome 3"/>
</dbReference>
<accession>A0A7G2EQI0</accession>
<proteinExistence type="predicted"/>
<organism evidence="1 2">
    <name type="scientific">Arabidopsis thaliana</name>
    <name type="common">Mouse-ear cress</name>
    <dbReference type="NCBI Taxonomy" id="3702"/>
    <lineage>
        <taxon>Eukaryota</taxon>
        <taxon>Viridiplantae</taxon>
        <taxon>Streptophyta</taxon>
        <taxon>Embryophyta</taxon>
        <taxon>Tracheophyta</taxon>
        <taxon>Spermatophyta</taxon>
        <taxon>Magnoliopsida</taxon>
        <taxon>eudicotyledons</taxon>
        <taxon>Gunneridae</taxon>
        <taxon>Pentapetalae</taxon>
        <taxon>rosids</taxon>
        <taxon>malvids</taxon>
        <taxon>Brassicales</taxon>
        <taxon>Brassicaceae</taxon>
        <taxon>Camelineae</taxon>
        <taxon>Arabidopsis</taxon>
    </lineage>
</organism>
<evidence type="ECO:0000313" key="2">
    <source>
        <dbReference type="Proteomes" id="UP000516314"/>
    </source>
</evidence>
<name>A0A7G2EQI0_ARATH</name>
<sequence length="52" mass="5882">MTLSGCGLSVPNERIVASIKFVKLLIKVPVVASSMSWKVRYKLGLGKFRWMR</sequence>
<protein>
    <submittedName>
        <fullName evidence="1">(thale cress) hypothetical protein</fullName>
    </submittedName>
</protein>
<gene>
    <name evidence="1" type="ORF">AT9943_LOCUS12436</name>
</gene>
<reference evidence="1 2" key="1">
    <citation type="submission" date="2020-09" db="EMBL/GenBank/DDBJ databases">
        <authorList>
            <person name="Ashkenazy H."/>
        </authorList>
    </citation>
    <scope>NUCLEOTIDE SEQUENCE [LARGE SCALE GENOMIC DNA]</scope>
    <source>
        <strain evidence="2">cv. Cdm-0</strain>
    </source>
</reference>
<evidence type="ECO:0000313" key="1">
    <source>
        <dbReference type="EMBL" id="CAD5324546.1"/>
    </source>
</evidence>
<dbReference type="EMBL" id="LR881468">
    <property type="protein sequence ID" value="CAD5324546.1"/>
    <property type="molecule type" value="Genomic_DNA"/>
</dbReference>